<proteinExistence type="predicted"/>
<reference evidence="2" key="2">
    <citation type="submission" date="2020-09" db="EMBL/GenBank/DDBJ databases">
        <authorList>
            <person name="Sun Q."/>
            <person name="Kim S."/>
        </authorList>
    </citation>
    <scope>NUCLEOTIDE SEQUENCE</scope>
    <source>
        <strain evidence="2">KCTC 23310</strain>
    </source>
</reference>
<dbReference type="AlphaFoldDB" id="A0A918TNG5"/>
<accession>A0A918TNG5</accession>
<dbReference type="Proteomes" id="UP000638981">
    <property type="component" value="Unassembled WGS sequence"/>
</dbReference>
<evidence type="ECO:0008006" key="4">
    <source>
        <dbReference type="Google" id="ProtNLM"/>
    </source>
</evidence>
<feature type="region of interest" description="Disordered" evidence="1">
    <location>
        <begin position="274"/>
        <end position="293"/>
    </location>
</feature>
<organism evidence="2 3">
    <name type="scientific">Neogemmobacter tilapiae</name>
    <dbReference type="NCBI Taxonomy" id="875041"/>
    <lineage>
        <taxon>Bacteria</taxon>
        <taxon>Pseudomonadati</taxon>
        <taxon>Pseudomonadota</taxon>
        <taxon>Alphaproteobacteria</taxon>
        <taxon>Rhodobacterales</taxon>
        <taxon>Paracoccaceae</taxon>
        <taxon>Neogemmobacter</taxon>
    </lineage>
</organism>
<reference evidence="2" key="1">
    <citation type="journal article" date="2014" name="Int. J. Syst. Evol. Microbiol.">
        <title>Complete genome sequence of Corynebacterium casei LMG S-19264T (=DSM 44701T), isolated from a smear-ripened cheese.</title>
        <authorList>
            <consortium name="US DOE Joint Genome Institute (JGI-PGF)"/>
            <person name="Walter F."/>
            <person name="Albersmeier A."/>
            <person name="Kalinowski J."/>
            <person name="Ruckert C."/>
        </authorList>
    </citation>
    <scope>NUCLEOTIDE SEQUENCE</scope>
    <source>
        <strain evidence="2">KCTC 23310</strain>
    </source>
</reference>
<feature type="compositionally biased region" description="Polar residues" evidence="1">
    <location>
        <begin position="274"/>
        <end position="283"/>
    </location>
</feature>
<dbReference type="RefSeq" id="WP_189411204.1">
    <property type="nucleotide sequence ID" value="NZ_BMYJ01000004.1"/>
</dbReference>
<protein>
    <recommendedName>
        <fullName evidence="4">DUF3618 domain-containing protein</fullName>
    </recommendedName>
</protein>
<evidence type="ECO:0000313" key="2">
    <source>
        <dbReference type="EMBL" id="GHC54675.1"/>
    </source>
</evidence>
<sequence>MHMHDPQMHAATRIENELEVERTRLAKALEALQERISPVTLLQENLHLPVEAIDRAVRRNPMAVALAGAGLVWLLLGRKGEPAEAKAEKLMLKRDELVRWEDEGGPPPPVVDDQDDWMDEAEALRQRALASLGRLDNAARSRLASVEEVARAKGRVLADLADDLKGAMGRGLSGLTEAAQAKILAAREKAWEARVAAGAAASAGIERHPYASGLIALAAGAAVGAAFAPTETENRYLGPERDRLLAMARQALADEKARAVRAVHVALHDGVAQTAQQAVTHGETSPKAGQPVF</sequence>
<comment type="caution">
    <text evidence="2">The sequence shown here is derived from an EMBL/GenBank/DDBJ whole genome shotgun (WGS) entry which is preliminary data.</text>
</comment>
<evidence type="ECO:0000313" key="3">
    <source>
        <dbReference type="Proteomes" id="UP000638981"/>
    </source>
</evidence>
<name>A0A918TNG5_9RHOB</name>
<gene>
    <name evidence="2" type="ORF">GCM10007315_17050</name>
</gene>
<keyword evidence="3" id="KW-1185">Reference proteome</keyword>
<evidence type="ECO:0000256" key="1">
    <source>
        <dbReference type="SAM" id="MobiDB-lite"/>
    </source>
</evidence>
<dbReference type="EMBL" id="BMYJ01000004">
    <property type="protein sequence ID" value="GHC54675.1"/>
    <property type="molecule type" value="Genomic_DNA"/>
</dbReference>